<dbReference type="EMBL" id="CM008052">
    <property type="protein sequence ID" value="PVH35395.1"/>
    <property type="molecule type" value="Genomic_DNA"/>
</dbReference>
<protein>
    <submittedName>
        <fullName evidence="1">Uncharacterized protein</fullName>
    </submittedName>
</protein>
<reference evidence="1" key="1">
    <citation type="submission" date="2018-04" db="EMBL/GenBank/DDBJ databases">
        <title>WGS assembly of Panicum hallii.</title>
        <authorList>
            <person name="Lovell J."/>
            <person name="Jenkins J."/>
            <person name="Lowry D."/>
            <person name="Mamidi S."/>
            <person name="Sreedasyam A."/>
            <person name="Weng X."/>
            <person name="Barry K."/>
            <person name="Bonette J."/>
            <person name="Campitelli B."/>
            <person name="Daum C."/>
            <person name="Gordon S."/>
            <person name="Gould B."/>
            <person name="Lipzen A."/>
            <person name="Macqueen A."/>
            <person name="Palacio-Mejia J."/>
            <person name="Plott C."/>
            <person name="Shakirov E."/>
            <person name="Shu S."/>
            <person name="Yoshinaga Y."/>
            <person name="Zane M."/>
            <person name="Rokhsar D."/>
            <person name="Grimwood J."/>
            <person name="Schmutz J."/>
            <person name="Juenger T."/>
        </authorList>
    </citation>
    <scope>NUCLEOTIDE SEQUENCE [LARGE SCALE GENOMIC DNA]</scope>
    <source>
        <strain evidence="1">FIL2</strain>
    </source>
</reference>
<gene>
    <name evidence="1" type="ORF">PAHAL_7G170700</name>
</gene>
<name>A0A2T8ICJ5_9POAL</name>
<dbReference type="Gramene" id="PVH35395">
    <property type="protein sequence ID" value="PVH35395"/>
    <property type="gene ID" value="PAHAL_7G170700"/>
</dbReference>
<proteinExistence type="predicted"/>
<dbReference type="AlphaFoldDB" id="A0A2T8ICJ5"/>
<organism evidence="1">
    <name type="scientific">Panicum hallii</name>
    <dbReference type="NCBI Taxonomy" id="206008"/>
    <lineage>
        <taxon>Eukaryota</taxon>
        <taxon>Viridiplantae</taxon>
        <taxon>Streptophyta</taxon>
        <taxon>Embryophyta</taxon>
        <taxon>Tracheophyta</taxon>
        <taxon>Spermatophyta</taxon>
        <taxon>Magnoliopsida</taxon>
        <taxon>Liliopsida</taxon>
        <taxon>Poales</taxon>
        <taxon>Poaceae</taxon>
        <taxon>PACMAD clade</taxon>
        <taxon>Panicoideae</taxon>
        <taxon>Panicodae</taxon>
        <taxon>Paniceae</taxon>
        <taxon>Panicinae</taxon>
        <taxon>Panicum</taxon>
        <taxon>Panicum sect. Panicum</taxon>
    </lineage>
</organism>
<dbReference type="Proteomes" id="UP000243499">
    <property type="component" value="Chromosome 7"/>
</dbReference>
<accession>A0A2T8ICJ5</accession>
<sequence length="93" mass="10038">MMMQSQSFMQLVRALSRSRQRTDVIMKGVAVSGMSGAPILSRKGVSTMLTGGAPGFTVSITTEGIKAVLEMFLTDRELIYTPDASHHALEMSS</sequence>
<evidence type="ECO:0000313" key="1">
    <source>
        <dbReference type="EMBL" id="PVH35395.1"/>
    </source>
</evidence>